<evidence type="ECO:0000256" key="1">
    <source>
        <dbReference type="SAM" id="MobiDB-lite"/>
    </source>
</evidence>
<reference evidence="2" key="1">
    <citation type="submission" date="2021-05" db="EMBL/GenBank/DDBJ databases">
        <authorList>
            <person name="Alioto T."/>
            <person name="Alioto T."/>
            <person name="Gomez Garrido J."/>
        </authorList>
    </citation>
    <scope>NUCLEOTIDE SEQUENCE</scope>
</reference>
<proteinExistence type="predicted"/>
<accession>A0A8D8CI49</accession>
<organism evidence="2">
    <name type="scientific">Culex pipiens</name>
    <name type="common">House mosquito</name>
    <dbReference type="NCBI Taxonomy" id="7175"/>
    <lineage>
        <taxon>Eukaryota</taxon>
        <taxon>Metazoa</taxon>
        <taxon>Ecdysozoa</taxon>
        <taxon>Arthropoda</taxon>
        <taxon>Hexapoda</taxon>
        <taxon>Insecta</taxon>
        <taxon>Pterygota</taxon>
        <taxon>Neoptera</taxon>
        <taxon>Endopterygota</taxon>
        <taxon>Diptera</taxon>
        <taxon>Nematocera</taxon>
        <taxon>Culicoidea</taxon>
        <taxon>Culicidae</taxon>
        <taxon>Culicinae</taxon>
        <taxon>Culicini</taxon>
        <taxon>Culex</taxon>
        <taxon>Culex</taxon>
    </lineage>
</organism>
<protein>
    <submittedName>
        <fullName evidence="2">(northern house mosquito) hypothetical protein</fullName>
    </submittedName>
</protein>
<feature type="compositionally biased region" description="Polar residues" evidence="1">
    <location>
        <begin position="60"/>
        <end position="72"/>
    </location>
</feature>
<dbReference type="EMBL" id="HBUE01125328">
    <property type="protein sequence ID" value="CAG6494495.1"/>
    <property type="molecule type" value="Transcribed_RNA"/>
</dbReference>
<feature type="region of interest" description="Disordered" evidence="1">
    <location>
        <begin position="43"/>
        <end position="119"/>
    </location>
</feature>
<name>A0A8D8CI49_CULPI</name>
<sequence>MENIEKFHSSKQSSGLISTCTPAMAVIRSRLLAESPWQFQRLSRSSTGQNRRMCPAEASVNPTQSSNVNRFNRGNPWHHNSRISLASTCRTPVSRTSCSQGNNRDSATSTSFRKTHRLR</sequence>
<feature type="compositionally biased region" description="Polar residues" evidence="1">
    <location>
        <begin position="82"/>
        <end position="112"/>
    </location>
</feature>
<dbReference type="AlphaFoldDB" id="A0A8D8CI49"/>
<evidence type="ECO:0000313" key="2">
    <source>
        <dbReference type="EMBL" id="CAG6494495.1"/>
    </source>
</evidence>